<dbReference type="InterPro" id="IPR011856">
    <property type="entry name" value="tRNA_endonuc-like_dom_sf"/>
</dbReference>
<feature type="domain" description="Restriction endonuclease type IV Mrr" evidence="1">
    <location>
        <begin position="56"/>
        <end position="163"/>
    </location>
</feature>
<dbReference type="GO" id="GO:0015666">
    <property type="term" value="F:restriction endodeoxyribonuclease activity"/>
    <property type="evidence" value="ECO:0007669"/>
    <property type="project" value="TreeGrafter"/>
</dbReference>
<dbReference type="EMBL" id="AP022567">
    <property type="protein sequence ID" value="BBX35383.1"/>
    <property type="molecule type" value="Genomic_DNA"/>
</dbReference>
<evidence type="ECO:0000313" key="4">
    <source>
        <dbReference type="Proteomes" id="UP000465622"/>
    </source>
</evidence>
<dbReference type="Proteomes" id="UP001241092">
    <property type="component" value="Chromosome"/>
</dbReference>
<reference evidence="3" key="3">
    <citation type="submission" date="2023-03" db="EMBL/GenBank/DDBJ databases">
        <title>Draft genome sequence of a Mycolicibacterium mageritense strain H4_3_1 isolated from a hybrid biological-inorganic system reactor.</title>
        <authorList>
            <person name="Feng X."/>
            <person name="Kazama D."/>
            <person name="Sato K."/>
            <person name="Kobayashi H."/>
        </authorList>
    </citation>
    <scope>NUCLEOTIDE SEQUENCE</scope>
    <source>
        <strain evidence="3">H4_3_1</strain>
    </source>
</reference>
<dbReference type="InterPro" id="IPR011335">
    <property type="entry name" value="Restrct_endonuc-II-like"/>
</dbReference>
<evidence type="ECO:0000313" key="5">
    <source>
        <dbReference type="Proteomes" id="UP001241092"/>
    </source>
</evidence>
<evidence type="ECO:0000313" key="3">
    <source>
        <dbReference type="EMBL" id="BDY30281.1"/>
    </source>
</evidence>
<dbReference type="EMBL" id="AP027452">
    <property type="protein sequence ID" value="BDY30281.1"/>
    <property type="molecule type" value="Genomic_DNA"/>
</dbReference>
<evidence type="ECO:0000313" key="2">
    <source>
        <dbReference type="EMBL" id="BBX35383.1"/>
    </source>
</evidence>
<dbReference type="Pfam" id="PF04471">
    <property type="entry name" value="Mrr_cat"/>
    <property type="match status" value="1"/>
</dbReference>
<dbReference type="InterPro" id="IPR052906">
    <property type="entry name" value="Type_IV_Methyl-Rstrct_Enzyme"/>
</dbReference>
<organism evidence="3 5">
    <name type="scientific">Mycolicibacterium mageritense</name>
    <name type="common">Mycobacterium mageritense</name>
    <dbReference type="NCBI Taxonomy" id="53462"/>
    <lineage>
        <taxon>Bacteria</taxon>
        <taxon>Bacillati</taxon>
        <taxon>Actinomycetota</taxon>
        <taxon>Actinomycetes</taxon>
        <taxon>Mycobacteriales</taxon>
        <taxon>Mycobacteriaceae</taxon>
        <taxon>Mycolicibacterium</taxon>
    </lineage>
</organism>
<dbReference type="PANTHER" id="PTHR30015">
    <property type="entry name" value="MRR RESTRICTION SYSTEM PROTEIN"/>
    <property type="match status" value="1"/>
</dbReference>
<accession>A0AAI8XPQ8</accession>
<dbReference type="Proteomes" id="UP000465622">
    <property type="component" value="Chromosome"/>
</dbReference>
<keyword evidence="2" id="KW-0540">Nuclease</keyword>
<name>A0AAI8XPQ8_MYCME</name>
<dbReference type="PANTHER" id="PTHR30015:SF6">
    <property type="entry name" value="SLL1429 PROTEIN"/>
    <property type="match status" value="1"/>
</dbReference>
<dbReference type="Gene3D" id="3.40.1350.10">
    <property type="match status" value="1"/>
</dbReference>
<keyword evidence="4" id="KW-1185">Reference proteome</keyword>
<gene>
    <name evidence="3" type="ORF">hbim_04224</name>
    <name evidence="2" type="ORF">MMAGJ_46650</name>
</gene>
<reference evidence="2" key="2">
    <citation type="submission" date="2020-02" db="EMBL/GenBank/DDBJ databases">
        <authorList>
            <person name="Matsumoto Y."/>
            <person name="Motooka D."/>
            <person name="Nakamura S."/>
        </authorList>
    </citation>
    <scope>NUCLEOTIDE SEQUENCE</scope>
    <source>
        <strain evidence="2">JCM 12375</strain>
    </source>
</reference>
<keyword evidence="2" id="KW-0378">Hydrolase</keyword>
<sequence>MVGVAAGVCAYANGLEWPASAATAVAVPLVAALAPRFLMGALTGAGTPSPREDAAAAMSGLEFEDHVARIARSCGLPVIMTSLTGDWGVDLIVGHRPNRLAIQCKRQSRPVGAGAVQEVVAGAPMQDCTRTMVVTNNEFTAAAHKLAERHGCQLVGGADLDRLRSIIRRLAAEAG</sequence>
<keyword evidence="2" id="KW-0255">Endonuclease</keyword>
<dbReference type="GO" id="GO:0009307">
    <property type="term" value="P:DNA restriction-modification system"/>
    <property type="evidence" value="ECO:0007669"/>
    <property type="project" value="InterPro"/>
</dbReference>
<evidence type="ECO:0000259" key="1">
    <source>
        <dbReference type="Pfam" id="PF04471"/>
    </source>
</evidence>
<dbReference type="GO" id="GO:0003677">
    <property type="term" value="F:DNA binding"/>
    <property type="evidence" value="ECO:0007669"/>
    <property type="project" value="InterPro"/>
</dbReference>
<reference evidence="2 4" key="1">
    <citation type="journal article" date="2019" name="Emerg. Microbes Infect.">
        <title>Comprehensive subspecies identification of 175 nontuberculous mycobacteria species based on 7547 genomic profiles.</title>
        <authorList>
            <person name="Matsumoto Y."/>
            <person name="Kinjo T."/>
            <person name="Motooka D."/>
            <person name="Nabeya D."/>
            <person name="Jung N."/>
            <person name="Uechi K."/>
            <person name="Horii T."/>
            <person name="Iida T."/>
            <person name="Fujita J."/>
            <person name="Nakamura S."/>
        </authorList>
    </citation>
    <scope>NUCLEOTIDE SEQUENCE [LARGE SCALE GENOMIC DNA]</scope>
    <source>
        <strain evidence="2 4">JCM 12375</strain>
    </source>
</reference>
<proteinExistence type="predicted"/>
<protein>
    <submittedName>
        <fullName evidence="2">Restriction endonuclease</fullName>
    </submittedName>
</protein>
<dbReference type="AlphaFoldDB" id="A0AAI8XPQ8"/>
<dbReference type="InterPro" id="IPR007560">
    <property type="entry name" value="Restrct_endonuc_IV_Mrr"/>
</dbReference>
<dbReference type="RefSeq" id="WP_036434254.1">
    <property type="nucleotide sequence ID" value="NZ_AP022567.1"/>
</dbReference>
<dbReference type="SUPFAM" id="SSF52980">
    <property type="entry name" value="Restriction endonuclease-like"/>
    <property type="match status" value="1"/>
</dbReference>